<dbReference type="InterPro" id="IPR037278">
    <property type="entry name" value="ARFGAP/RecO"/>
</dbReference>
<dbReference type="Gene3D" id="1.10.220.150">
    <property type="entry name" value="Arf GTPase activating protein"/>
    <property type="match status" value="1"/>
</dbReference>
<dbReference type="InterPro" id="IPR038508">
    <property type="entry name" value="ArfGAP_dom_sf"/>
</dbReference>
<dbReference type="InterPro" id="IPR001164">
    <property type="entry name" value="ArfGAP_dom"/>
</dbReference>
<dbReference type="GO" id="GO:0005096">
    <property type="term" value="F:GTPase activator activity"/>
    <property type="evidence" value="ECO:0007669"/>
    <property type="project" value="InterPro"/>
</dbReference>
<sequence length="100" mass="11498">MPNVLETINKECHDCGQHGPHWCSINHGVFLCDECCSIHLSLGRHISQIKSFKQSYWPPTQLNLINELSLHGANLIWEYSLRDPQNRLPRKKPTARDALP</sequence>
<dbReference type="GO" id="GO:0007420">
    <property type="term" value="P:brain development"/>
    <property type="evidence" value="ECO:0007669"/>
    <property type="project" value="InterPro"/>
</dbReference>
<dbReference type="InterPro" id="IPR047161">
    <property type="entry name" value="GIT-like"/>
</dbReference>
<keyword evidence="1" id="KW-0479">Metal-binding</keyword>
<dbReference type="SMART" id="SM00105">
    <property type="entry name" value="ArfGap"/>
    <property type="match status" value="1"/>
</dbReference>
<evidence type="ECO:0000313" key="3">
    <source>
        <dbReference type="EMBL" id="CAF1039523.1"/>
    </source>
</evidence>
<reference evidence="3" key="1">
    <citation type="submission" date="2021-02" db="EMBL/GenBank/DDBJ databases">
        <authorList>
            <person name="Nowell W R."/>
        </authorList>
    </citation>
    <scope>NUCLEOTIDE SEQUENCE</scope>
</reference>
<dbReference type="Proteomes" id="UP000663891">
    <property type="component" value="Unassembled WGS sequence"/>
</dbReference>
<dbReference type="SUPFAM" id="SSF57863">
    <property type="entry name" value="ArfGap/RecO-like zinc finger"/>
    <property type="match status" value="1"/>
</dbReference>
<dbReference type="Pfam" id="PF01412">
    <property type="entry name" value="ArfGap"/>
    <property type="match status" value="1"/>
</dbReference>
<dbReference type="GO" id="GO:0036465">
    <property type="term" value="P:synaptic vesicle recycling"/>
    <property type="evidence" value="ECO:0007669"/>
    <property type="project" value="TreeGrafter"/>
</dbReference>
<dbReference type="OrthoDB" id="5588096at2759"/>
<gene>
    <name evidence="3" type="ORF">VCS650_LOCUS16788</name>
</gene>
<evidence type="ECO:0000256" key="1">
    <source>
        <dbReference type="PROSITE-ProRule" id="PRU00288"/>
    </source>
</evidence>
<dbReference type="PRINTS" id="PR00405">
    <property type="entry name" value="REVINTRACTNG"/>
</dbReference>
<dbReference type="GO" id="GO:0008277">
    <property type="term" value="P:regulation of G protein-coupled receptor signaling pathway"/>
    <property type="evidence" value="ECO:0007669"/>
    <property type="project" value="TreeGrafter"/>
</dbReference>
<dbReference type="GO" id="GO:0098793">
    <property type="term" value="C:presynapse"/>
    <property type="evidence" value="ECO:0007669"/>
    <property type="project" value="GOC"/>
</dbReference>
<keyword evidence="1" id="KW-0863">Zinc-finger</keyword>
<dbReference type="GO" id="GO:0008270">
    <property type="term" value="F:zinc ion binding"/>
    <property type="evidence" value="ECO:0007669"/>
    <property type="project" value="UniProtKB-KW"/>
</dbReference>
<feature type="domain" description="Arf-GAP" evidence="2">
    <location>
        <begin position="1"/>
        <end position="78"/>
    </location>
</feature>
<protein>
    <recommendedName>
        <fullName evidence="2">Arf-GAP domain-containing protein</fullName>
    </recommendedName>
</protein>
<dbReference type="GO" id="GO:0031267">
    <property type="term" value="F:small GTPase binding"/>
    <property type="evidence" value="ECO:0007669"/>
    <property type="project" value="TreeGrafter"/>
</dbReference>
<dbReference type="PROSITE" id="PS50115">
    <property type="entry name" value="ARFGAP"/>
    <property type="match status" value="1"/>
</dbReference>
<dbReference type="GO" id="GO:0032012">
    <property type="term" value="P:regulation of ARF protein signal transduction"/>
    <property type="evidence" value="ECO:0007669"/>
    <property type="project" value="InterPro"/>
</dbReference>
<comment type="caution">
    <text evidence="3">The sequence shown here is derived from an EMBL/GenBank/DDBJ whole genome shotgun (WGS) entry which is preliminary data.</text>
</comment>
<accession>A0A814JLY1</accession>
<proteinExistence type="predicted"/>
<dbReference type="PANTHER" id="PTHR46097:SF3">
    <property type="entry name" value="ARF GTPASE-ACTIVATING PROTEIN GIT"/>
    <property type="match status" value="1"/>
</dbReference>
<evidence type="ECO:0000259" key="2">
    <source>
        <dbReference type="PROSITE" id="PS50115"/>
    </source>
</evidence>
<keyword evidence="1" id="KW-0862">Zinc</keyword>
<dbReference type="PANTHER" id="PTHR46097">
    <property type="entry name" value="G PROTEIN-COUPLED RECEPTOR KINASE INTERACTING ARFGAP"/>
    <property type="match status" value="1"/>
</dbReference>
<dbReference type="EMBL" id="CAJNON010000151">
    <property type="protein sequence ID" value="CAF1039523.1"/>
    <property type="molecule type" value="Genomic_DNA"/>
</dbReference>
<dbReference type="AlphaFoldDB" id="A0A814JLY1"/>
<name>A0A814JLY1_9BILA</name>
<organism evidence="3 4">
    <name type="scientific">Adineta steineri</name>
    <dbReference type="NCBI Taxonomy" id="433720"/>
    <lineage>
        <taxon>Eukaryota</taxon>
        <taxon>Metazoa</taxon>
        <taxon>Spiralia</taxon>
        <taxon>Gnathifera</taxon>
        <taxon>Rotifera</taxon>
        <taxon>Eurotatoria</taxon>
        <taxon>Bdelloidea</taxon>
        <taxon>Adinetida</taxon>
        <taxon>Adinetidae</taxon>
        <taxon>Adineta</taxon>
    </lineage>
</organism>
<evidence type="ECO:0000313" key="4">
    <source>
        <dbReference type="Proteomes" id="UP000663891"/>
    </source>
</evidence>